<evidence type="ECO:0000313" key="1">
    <source>
        <dbReference type="EMBL" id="ODV86012.1"/>
    </source>
</evidence>
<evidence type="ECO:0000313" key="2">
    <source>
        <dbReference type="Proteomes" id="UP000094801"/>
    </source>
</evidence>
<sequence length="572" mass="65843">MNFITKTLGSLTGSSFPYTFKEKVVYDTISDPSNTSVSIWNIYDGLSNKDNSLVSIFEFNLKDPLNYKYIQFAKNSFKKLRLLTLLPGVLNVIDSFENENYLYIITERIKPFNNVNFTNNDLKLLGIYQISMALKFVNIEGNSIHCNFNKNSIFINLAGDWKIASFELLCNFKEKDYEILNMATQLPSFKSTINPPEFIKNGENFNYIKTLNGNHATKFDSFKLGVFIHHLYNSNSNDLTNMNNIPKSMIIHLKKLLNQSITIRYSIEDFLSSNNSSTFNTPLIKLMNDLEQFNLMNTDEKMDVFKNLNDLLDSLPDGFFIFKILPQLIKLFNSLTTNENNYQSILLFILLNNLELYDDSLFNSLIKPIILKSISLPDRAIRITLINKLQQIILKLSNYEIQDKIFPNLIQGFNDTNKLIRQETLNSINFIVSNISDRQLNNDLLRYLAKLQNDESNEIRCLTVLTLTNISKLLNNNTRIGVLITAFGKSLKDSYIQTRLNSIIGFEKSIDYFTPDICCSRVLSTLAPALLDKSSKIRSKAEEVFEMYMLKIKTAANDLPKDVENENENEHE</sequence>
<accession>A0A1E4T2R5</accession>
<dbReference type="EMBL" id="KV453851">
    <property type="protein sequence ID" value="ODV86012.1"/>
    <property type="molecule type" value="Genomic_DNA"/>
</dbReference>
<dbReference type="AlphaFoldDB" id="A0A1E4T2R5"/>
<dbReference type="InterPro" id="IPR011989">
    <property type="entry name" value="ARM-like"/>
</dbReference>
<dbReference type="OrthoDB" id="447103at2759"/>
<dbReference type="Gene3D" id="3.30.200.20">
    <property type="entry name" value="Phosphorylase Kinase, domain 1"/>
    <property type="match status" value="1"/>
</dbReference>
<organism evidence="1 2">
    <name type="scientific">[Candida] arabinofermentans NRRL YB-2248</name>
    <dbReference type="NCBI Taxonomy" id="983967"/>
    <lineage>
        <taxon>Eukaryota</taxon>
        <taxon>Fungi</taxon>
        <taxon>Dikarya</taxon>
        <taxon>Ascomycota</taxon>
        <taxon>Saccharomycotina</taxon>
        <taxon>Pichiomycetes</taxon>
        <taxon>Pichiales</taxon>
        <taxon>Pichiaceae</taxon>
        <taxon>Ogataea</taxon>
        <taxon>Ogataea/Candida clade</taxon>
    </lineage>
</organism>
<name>A0A1E4T2R5_9ASCO</name>
<feature type="non-terminal residue" evidence="1">
    <location>
        <position position="572"/>
    </location>
</feature>
<gene>
    <name evidence="1" type="ORF">CANARDRAFT_181623</name>
</gene>
<dbReference type="GO" id="GO:0005737">
    <property type="term" value="C:cytoplasm"/>
    <property type="evidence" value="ECO:0007669"/>
    <property type="project" value="TreeGrafter"/>
</dbReference>
<dbReference type="Proteomes" id="UP000094801">
    <property type="component" value="Unassembled WGS sequence"/>
</dbReference>
<dbReference type="PANTHER" id="PTHR12984">
    <property type="entry name" value="SCY1-RELATED S/T PROTEIN KINASE-LIKE"/>
    <property type="match status" value="1"/>
</dbReference>
<dbReference type="SUPFAM" id="SSF56112">
    <property type="entry name" value="Protein kinase-like (PK-like)"/>
    <property type="match status" value="1"/>
</dbReference>
<reference evidence="2" key="1">
    <citation type="submission" date="2016-04" db="EMBL/GenBank/DDBJ databases">
        <title>Comparative genomics of biotechnologically important yeasts.</title>
        <authorList>
            <consortium name="DOE Joint Genome Institute"/>
            <person name="Riley R."/>
            <person name="Haridas S."/>
            <person name="Wolfe K.H."/>
            <person name="Lopes M.R."/>
            <person name="Hittinger C.T."/>
            <person name="Goker M."/>
            <person name="Salamov A."/>
            <person name="Wisecaver J."/>
            <person name="Long T.M."/>
            <person name="Aerts A.L."/>
            <person name="Barry K."/>
            <person name="Choi C."/>
            <person name="Clum A."/>
            <person name="Coughlan A.Y."/>
            <person name="Deshpande S."/>
            <person name="Douglass A.P."/>
            <person name="Hanson S.J."/>
            <person name="Klenk H.-P."/>
            <person name="Labutti K."/>
            <person name="Lapidus A."/>
            <person name="Lindquist E."/>
            <person name="Lipzen A."/>
            <person name="Meier-Kolthoff J.P."/>
            <person name="Ohm R.A."/>
            <person name="Otillar R.P."/>
            <person name="Pangilinan J."/>
            <person name="Peng Y."/>
            <person name="Rokas A."/>
            <person name="Rosa C.A."/>
            <person name="Scheuner C."/>
            <person name="Sibirny A.A."/>
            <person name="Slot J.C."/>
            <person name="Stielow J.B."/>
            <person name="Sun H."/>
            <person name="Kurtzman C.P."/>
            <person name="Blackwell M."/>
            <person name="Grigoriev I.V."/>
            <person name="Jeffries T.W."/>
        </authorList>
    </citation>
    <scope>NUCLEOTIDE SEQUENCE [LARGE SCALE GENOMIC DNA]</scope>
    <source>
        <strain evidence="2">NRRL YB-2248</strain>
    </source>
</reference>
<dbReference type="GO" id="GO:0006409">
    <property type="term" value="P:tRNA export from nucleus"/>
    <property type="evidence" value="ECO:0007669"/>
    <property type="project" value="TreeGrafter"/>
</dbReference>
<keyword evidence="2" id="KW-1185">Reference proteome</keyword>
<dbReference type="PANTHER" id="PTHR12984:SF3">
    <property type="entry name" value="N-TERMINAL KINASE-LIKE PROTEIN"/>
    <property type="match status" value="1"/>
</dbReference>
<evidence type="ECO:0008006" key="3">
    <source>
        <dbReference type="Google" id="ProtNLM"/>
    </source>
</evidence>
<dbReference type="Gene3D" id="1.25.10.10">
    <property type="entry name" value="Leucine-rich Repeat Variant"/>
    <property type="match status" value="1"/>
</dbReference>
<dbReference type="SUPFAM" id="SSF48371">
    <property type="entry name" value="ARM repeat"/>
    <property type="match status" value="1"/>
</dbReference>
<dbReference type="Gene3D" id="1.10.510.10">
    <property type="entry name" value="Transferase(Phosphotransferase) domain 1"/>
    <property type="match status" value="1"/>
</dbReference>
<dbReference type="InterPro" id="IPR016024">
    <property type="entry name" value="ARM-type_fold"/>
</dbReference>
<dbReference type="InterPro" id="IPR011009">
    <property type="entry name" value="Kinase-like_dom_sf"/>
</dbReference>
<protein>
    <recommendedName>
        <fullName evidence="3">Protein kinase domain-containing protein</fullName>
    </recommendedName>
</protein>
<dbReference type="InterPro" id="IPR051177">
    <property type="entry name" value="CIK-Related_Protein"/>
</dbReference>
<dbReference type="STRING" id="983967.A0A1E4T2R5"/>
<proteinExistence type="predicted"/>